<feature type="transmembrane region" description="Helical" evidence="2">
    <location>
        <begin position="55"/>
        <end position="75"/>
    </location>
</feature>
<feature type="compositionally biased region" description="Low complexity" evidence="1">
    <location>
        <begin position="132"/>
        <end position="151"/>
    </location>
</feature>
<feature type="region of interest" description="Disordered" evidence="1">
    <location>
        <begin position="79"/>
        <end position="167"/>
    </location>
</feature>
<protein>
    <submittedName>
        <fullName evidence="3">Uncharacterized protein</fullName>
    </submittedName>
</protein>
<gene>
    <name evidence="3" type="ORF">MALK_3710</name>
</gene>
<proteinExistence type="predicted"/>
<evidence type="ECO:0000256" key="2">
    <source>
        <dbReference type="SAM" id="Phobius"/>
    </source>
</evidence>
<evidence type="ECO:0000313" key="3">
    <source>
        <dbReference type="EMBL" id="ENY54020.1"/>
    </source>
</evidence>
<comment type="caution">
    <text evidence="3">The sequence shown here is derived from an EMBL/GenBank/DDBJ whole genome shotgun (WGS) entry which is preliminary data.</text>
</comment>
<organism evidence="3 4">
    <name type="scientific">Metamycoplasma alkalescens 14918</name>
    <dbReference type="NCBI Taxonomy" id="1188234"/>
    <lineage>
        <taxon>Bacteria</taxon>
        <taxon>Bacillati</taxon>
        <taxon>Mycoplasmatota</taxon>
        <taxon>Mycoplasmoidales</taxon>
        <taxon>Metamycoplasmataceae</taxon>
        <taxon>Metamycoplasma</taxon>
    </lineage>
</organism>
<feature type="compositionally biased region" description="Low complexity" evidence="1">
    <location>
        <begin position="84"/>
        <end position="109"/>
    </location>
</feature>
<keyword evidence="2" id="KW-1133">Transmembrane helix</keyword>
<reference evidence="3 4" key="1">
    <citation type="journal article" date="2013" name="Genome Announc.">
        <title>Draft Genome Sequences of Mycoplasma alkalescens, Mycoplasma arginini, and Mycoplasma bovigenitalium, Three Species with Equivocal Pathogenic Status for Cattle.</title>
        <authorList>
            <person name="Manso-Silvan L."/>
            <person name="Tardy F."/>
            <person name="Baranowski E."/>
            <person name="Barre A."/>
            <person name="Blanchard A."/>
            <person name="Breton M."/>
            <person name="Couture C."/>
            <person name="Citti C."/>
            <person name="Dordet-Frisoni E."/>
            <person name="Dupuy V."/>
            <person name="Gaurivaud P."/>
            <person name="Jacob D."/>
            <person name="Lemaitre C."/>
            <person name="Nikolski M."/>
            <person name="Nouvel L.X."/>
            <person name="Poumarat F."/>
            <person name="Thebault P."/>
            <person name="Theil S."/>
            <person name="Thiaucourt F."/>
            <person name="Sirand-Pugnet P."/>
        </authorList>
    </citation>
    <scope>NUCLEOTIDE SEQUENCE [LARGE SCALE GENOMIC DNA]</scope>
    <source>
        <strain evidence="3 4">14918</strain>
    </source>
</reference>
<sequence>MLKFTWSIKIEFISILSLNFNLIILFNSNLAFKLIKKNIKKEEIMHKNKQKANKFKKLISFIVSLPLIATPLAAISCGDPNPKPNNSNNSNSQNKPNSNSNHWSQSNSHVFPVHKPNEEKNVNPEIKPGIVPNKNENKPNSNQNQNENNLNPIANKDNNEIPSNSSPNEDLVHQIQLLNLVQGIWLDKFLTK</sequence>
<dbReference type="PATRIC" id="fig|1188234.3.peg.344"/>
<dbReference type="EMBL" id="AMWK01000006">
    <property type="protein sequence ID" value="ENY54020.1"/>
    <property type="molecule type" value="Genomic_DNA"/>
</dbReference>
<dbReference type="AlphaFoldDB" id="N9SRC6"/>
<keyword evidence="4" id="KW-1185">Reference proteome</keyword>
<dbReference type="Proteomes" id="UP000013137">
    <property type="component" value="Unassembled WGS sequence"/>
</dbReference>
<name>N9SRC6_9BACT</name>
<keyword evidence="2" id="KW-0812">Transmembrane</keyword>
<evidence type="ECO:0000256" key="1">
    <source>
        <dbReference type="SAM" id="MobiDB-lite"/>
    </source>
</evidence>
<evidence type="ECO:0000313" key="4">
    <source>
        <dbReference type="Proteomes" id="UP000013137"/>
    </source>
</evidence>
<feature type="transmembrane region" description="Helical" evidence="2">
    <location>
        <begin position="12"/>
        <end position="35"/>
    </location>
</feature>
<accession>N9SRC6</accession>
<keyword evidence="2" id="KW-0472">Membrane</keyword>